<dbReference type="Pfam" id="PF02458">
    <property type="entry name" value="Transferase"/>
    <property type="match status" value="1"/>
</dbReference>
<organism evidence="2 3">
    <name type="scientific">Xanthoceras sorbifolium</name>
    <dbReference type="NCBI Taxonomy" id="99658"/>
    <lineage>
        <taxon>Eukaryota</taxon>
        <taxon>Viridiplantae</taxon>
        <taxon>Streptophyta</taxon>
        <taxon>Embryophyta</taxon>
        <taxon>Tracheophyta</taxon>
        <taxon>Spermatophyta</taxon>
        <taxon>Magnoliopsida</taxon>
        <taxon>eudicotyledons</taxon>
        <taxon>Gunneridae</taxon>
        <taxon>Pentapetalae</taxon>
        <taxon>rosids</taxon>
        <taxon>malvids</taxon>
        <taxon>Sapindales</taxon>
        <taxon>Sapindaceae</taxon>
        <taxon>Xanthoceroideae</taxon>
        <taxon>Xanthoceras</taxon>
    </lineage>
</organism>
<comment type="caution">
    <text evidence="2">The sequence shown here is derived from an EMBL/GenBank/DDBJ whole genome shotgun (WGS) entry which is preliminary data.</text>
</comment>
<evidence type="ECO:0000256" key="1">
    <source>
        <dbReference type="ARBA" id="ARBA00009861"/>
    </source>
</evidence>
<dbReference type="PANTHER" id="PTHR31642">
    <property type="entry name" value="TRICHOTHECENE 3-O-ACETYLTRANSFERASE"/>
    <property type="match status" value="1"/>
</dbReference>
<name>A0ABQ8I405_9ROSI</name>
<dbReference type="PANTHER" id="PTHR31642:SF189">
    <property type="entry name" value="ACYLTRANSFERASE GLAUCE"/>
    <property type="match status" value="1"/>
</dbReference>
<evidence type="ECO:0008006" key="4">
    <source>
        <dbReference type="Google" id="ProtNLM"/>
    </source>
</evidence>
<dbReference type="InterPro" id="IPR023213">
    <property type="entry name" value="CAT-like_dom_sf"/>
</dbReference>
<gene>
    <name evidence="2" type="ORF">JRO89_XS04G0015200</name>
</gene>
<evidence type="ECO:0000313" key="2">
    <source>
        <dbReference type="EMBL" id="KAH7571286.1"/>
    </source>
</evidence>
<protein>
    <recommendedName>
        <fullName evidence="4">Omega-hydroxypalmitate O-feruloyl transferase</fullName>
    </recommendedName>
</protein>
<accession>A0ABQ8I405</accession>
<keyword evidence="3" id="KW-1185">Reference proteome</keyword>
<dbReference type="EMBL" id="JAFEMO010000004">
    <property type="protein sequence ID" value="KAH7571286.1"/>
    <property type="molecule type" value="Genomic_DNA"/>
</dbReference>
<proteinExistence type="inferred from homology"/>
<dbReference type="InterPro" id="IPR050317">
    <property type="entry name" value="Plant_Fungal_Acyltransferase"/>
</dbReference>
<sequence>MGSLSHELPPLQLKDLKVKIQDTCLVLPAQKTERRSMFLSNIDQVLNFSVETVHFFPQNKDFPPHVVAEKLRSALAEILVTYDYLAGRLKVSSSTGRLEIDCNGAGAVFVVASSECTLDEIGDLVYPNPAFQELIVKSFHGLLLDEDDHHHDQPLCILQVTSFKCGGFTMGLSTNHATFDGLSFKTFLDNLAALASDKPLAVIPCNDRHLLAARSPPRVTFDHPEMIKLNMEDSNSSAPIFDSSPEDLDFKIFRLTSKDIARLKEKAMASGGRTHDVRYITGFNVVTAHVWRCKALSLGHDRERESRMLYAVDIRPRLNPPLPASYSGNAVLSAYTTAKCKELEEGPFSKLVELVSEGAKRITDEYARSAIDWGEVYKGFPHGEFLVSSWWRLGFTKVEYPWGRPRYSCPVVYHRKDIILLFPDIDDDNGVNVLVSLPSKEMDKFQSLFHELLLEA</sequence>
<dbReference type="Gene3D" id="3.30.559.10">
    <property type="entry name" value="Chloramphenicol acetyltransferase-like domain"/>
    <property type="match status" value="2"/>
</dbReference>
<comment type="similarity">
    <text evidence="1">Belongs to the plant acyltransferase family.</text>
</comment>
<reference evidence="2 3" key="1">
    <citation type="submission" date="2021-02" db="EMBL/GenBank/DDBJ databases">
        <title>Plant Genome Project.</title>
        <authorList>
            <person name="Zhang R.-G."/>
        </authorList>
    </citation>
    <scope>NUCLEOTIDE SEQUENCE [LARGE SCALE GENOMIC DNA]</scope>
    <source>
        <tissue evidence="2">Leaves</tissue>
    </source>
</reference>
<evidence type="ECO:0000313" key="3">
    <source>
        <dbReference type="Proteomes" id="UP000827721"/>
    </source>
</evidence>
<dbReference type="Proteomes" id="UP000827721">
    <property type="component" value="Unassembled WGS sequence"/>
</dbReference>